<comment type="caution">
    <text evidence="1">The sequence shown here is derived from an EMBL/GenBank/DDBJ whole genome shotgun (WGS) entry which is preliminary data.</text>
</comment>
<protein>
    <submittedName>
        <fullName evidence="1">Uncharacterized protein</fullName>
    </submittedName>
</protein>
<keyword evidence="2" id="KW-1185">Reference proteome</keyword>
<organism evidence="1 2">
    <name type="scientific">Mycena maculata</name>
    <dbReference type="NCBI Taxonomy" id="230809"/>
    <lineage>
        <taxon>Eukaryota</taxon>
        <taxon>Fungi</taxon>
        <taxon>Dikarya</taxon>
        <taxon>Basidiomycota</taxon>
        <taxon>Agaricomycotina</taxon>
        <taxon>Agaricomycetes</taxon>
        <taxon>Agaricomycetidae</taxon>
        <taxon>Agaricales</taxon>
        <taxon>Marasmiineae</taxon>
        <taxon>Mycenaceae</taxon>
        <taxon>Mycena</taxon>
    </lineage>
</organism>
<reference evidence="1" key="1">
    <citation type="submission" date="2023-03" db="EMBL/GenBank/DDBJ databases">
        <title>Massive genome expansion in bonnet fungi (Mycena s.s.) driven by repeated elements and novel gene families across ecological guilds.</title>
        <authorList>
            <consortium name="Lawrence Berkeley National Laboratory"/>
            <person name="Harder C.B."/>
            <person name="Miyauchi S."/>
            <person name="Viragh M."/>
            <person name="Kuo A."/>
            <person name="Thoen E."/>
            <person name="Andreopoulos B."/>
            <person name="Lu D."/>
            <person name="Skrede I."/>
            <person name="Drula E."/>
            <person name="Henrissat B."/>
            <person name="Morin E."/>
            <person name="Kohler A."/>
            <person name="Barry K."/>
            <person name="LaButti K."/>
            <person name="Morin E."/>
            <person name="Salamov A."/>
            <person name="Lipzen A."/>
            <person name="Mereny Z."/>
            <person name="Hegedus B."/>
            <person name="Baldrian P."/>
            <person name="Stursova M."/>
            <person name="Weitz H."/>
            <person name="Taylor A."/>
            <person name="Grigoriev I.V."/>
            <person name="Nagy L.G."/>
            <person name="Martin F."/>
            <person name="Kauserud H."/>
        </authorList>
    </citation>
    <scope>NUCLEOTIDE SEQUENCE</scope>
    <source>
        <strain evidence="1">CBHHK188m</strain>
    </source>
</reference>
<dbReference type="EMBL" id="JARJLG010000217">
    <property type="protein sequence ID" value="KAJ7726700.1"/>
    <property type="molecule type" value="Genomic_DNA"/>
</dbReference>
<proteinExistence type="predicted"/>
<accession>A0AAD7HRM8</accession>
<sequence>MILAPVPAAAVSSAAKTRTFRPSTTIAALAPAICIVSCRPLPLRRPSLKMPPRLFALHYLLWAHHASINPHSHWVRGDEHYAPPAFTYYSLRFLYCRILVFTGRRGTMYYKCN</sequence>
<dbReference type="Proteomes" id="UP001215280">
    <property type="component" value="Unassembled WGS sequence"/>
</dbReference>
<gene>
    <name evidence="1" type="ORF">DFH07DRAFT_946007</name>
</gene>
<name>A0AAD7HRM8_9AGAR</name>
<dbReference type="AlphaFoldDB" id="A0AAD7HRM8"/>
<evidence type="ECO:0000313" key="1">
    <source>
        <dbReference type="EMBL" id="KAJ7726700.1"/>
    </source>
</evidence>
<evidence type="ECO:0000313" key="2">
    <source>
        <dbReference type="Proteomes" id="UP001215280"/>
    </source>
</evidence>